<keyword evidence="10 11" id="KW-0407">Ion channel</keyword>
<protein>
    <submittedName>
        <fullName evidence="13">Microtubule-associated 2-like 4 isoform X2</fullName>
    </submittedName>
</protein>
<organism evidence="13 14">
    <name type="scientific">Octopus vulgaris</name>
    <name type="common">Common octopus</name>
    <dbReference type="NCBI Taxonomy" id="6645"/>
    <lineage>
        <taxon>Eukaryota</taxon>
        <taxon>Metazoa</taxon>
        <taxon>Spiralia</taxon>
        <taxon>Lophotrochozoa</taxon>
        <taxon>Mollusca</taxon>
        <taxon>Cephalopoda</taxon>
        <taxon>Coleoidea</taxon>
        <taxon>Octopodiformes</taxon>
        <taxon>Octopoda</taxon>
        <taxon>Incirrata</taxon>
        <taxon>Octopodidae</taxon>
        <taxon>Octopus</taxon>
    </lineage>
</organism>
<name>A0AA36BGH3_OCTVU</name>
<sequence>MNFRWPSFIRNDRTGDPTQGKSWIDYITEKVHFDKKQHVSSLGNELYKKEESYISSQSNLIKEEKKEKDATKNLLMHFSSNTSLHGVRNIADSNNTLLRLFYIGIVASFMIIVSYYLIKLFMIYNSHPVNRQYTASLQEKLMFPGITMCDFHPYNLRNQSIISALLDGLRARNYTNPVFSLEEKTIYTLIYADQNEDMESKFNSNELCADDWSFRWMVIDNDILKCYTFNTVNKTEPHITNKPGIKYGLEIVRNFSALYSDYTTGVRIFVHSPFKRAYEQDCSFFAGPGLSTFAIIHPLKLTLLGYPFHPIEEDCVLTEKQSLLDDTGSYSQVNCEEKCRVDFIIHCCNCSPSFAGGSLVIWKHKWHQYLNLGNNESTKQFQEYNVVLLQLYNNMNEKPGSNIQLLLREQLSGCSQQRLRALQVSLRRYGNDELRISAKDLHLAMQENDIYLTDRAMTEICMFYQDSLGINYQGVYDCLMETHATSGW</sequence>
<comment type="subcellular location">
    <subcellularLocation>
        <location evidence="1">Membrane</location>
        <topology evidence="1">Multi-pass membrane protein</topology>
    </subcellularLocation>
</comment>
<evidence type="ECO:0000256" key="10">
    <source>
        <dbReference type="ARBA" id="ARBA00023303"/>
    </source>
</evidence>
<comment type="similarity">
    <text evidence="11">Belongs to the amiloride-sensitive sodium channel (TC 1.A.6) family.</text>
</comment>
<accession>A0AA36BGH3</accession>
<proteinExistence type="inferred from homology"/>
<dbReference type="Proteomes" id="UP001162480">
    <property type="component" value="Chromosome 14"/>
</dbReference>
<keyword evidence="14" id="KW-1185">Reference proteome</keyword>
<keyword evidence="4 11" id="KW-0812">Transmembrane</keyword>
<dbReference type="GO" id="GO:0015280">
    <property type="term" value="F:ligand-gated sodium channel activity"/>
    <property type="evidence" value="ECO:0007669"/>
    <property type="project" value="TreeGrafter"/>
</dbReference>
<keyword evidence="7 11" id="KW-0406">Ion transport</keyword>
<evidence type="ECO:0000313" key="14">
    <source>
        <dbReference type="Proteomes" id="UP001162480"/>
    </source>
</evidence>
<dbReference type="Pfam" id="PF00858">
    <property type="entry name" value="ASC"/>
    <property type="match status" value="1"/>
</dbReference>
<dbReference type="PANTHER" id="PTHR11690:SF300">
    <property type="entry name" value="PICKPOCKET PROTEIN 19"/>
    <property type="match status" value="1"/>
</dbReference>
<keyword evidence="5 12" id="KW-1133">Transmembrane helix</keyword>
<keyword evidence="2 11" id="KW-0813">Transport</keyword>
<evidence type="ECO:0000256" key="1">
    <source>
        <dbReference type="ARBA" id="ARBA00004141"/>
    </source>
</evidence>
<dbReference type="AlphaFoldDB" id="A0AA36BGH3"/>
<keyword evidence="3 11" id="KW-0894">Sodium channel</keyword>
<evidence type="ECO:0000313" key="13">
    <source>
        <dbReference type="EMBL" id="CAI9733166.1"/>
    </source>
</evidence>
<dbReference type="EMBL" id="OX597827">
    <property type="protein sequence ID" value="CAI9733166.1"/>
    <property type="molecule type" value="Genomic_DNA"/>
</dbReference>
<dbReference type="InterPro" id="IPR001873">
    <property type="entry name" value="ENaC"/>
</dbReference>
<reference evidence="13" key="1">
    <citation type="submission" date="2023-08" db="EMBL/GenBank/DDBJ databases">
        <authorList>
            <person name="Alioto T."/>
            <person name="Alioto T."/>
            <person name="Gomez Garrido J."/>
        </authorList>
    </citation>
    <scope>NUCLEOTIDE SEQUENCE</scope>
</reference>
<keyword evidence="8 12" id="KW-0472">Membrane</keyword>
<evidence type="ECO:0000256" key="8">
    <source>
        <dbReference type="ARBA" id="ARBA00023136"/>
    </source>
</evidence>
<evidence type="ECO:0000256" key="3">
    <source>
        <dbReference type="ARBA" id="ARBA00022461"/>
    </source>
</evidence>
<evidence type="ECO:0000256" key="12">
    <source>
        <dbReference type="SAM" id="Phobius"/>
    </source>
</evidence>
<evidence type="ECO:0000256" key="4">
    <source>
        <dbReference type="ARBA" id="ARBA00022692"/>
    </source>
</evidence>
<evidence type="ECO:0000256" key="2">
    <source>
        <dbReference type="ARBA" id="ARBA00022448"/>
    </source>
</evidence>
<dbReference type="GO" id="GO:0005886">
    <property type="term" value="C:plasma membrane"/>
    <property type="evidence" value="ECO:0007669"/>
    <property type="project" value="TreeGrafter"/>
</dbReference>
<feature type="transmembrane region" description="Helical" evidence="12">
    <location>
        <begin position="97"/>
        <end position="118"/>
    </location>
</feature>
<evidence type="ECO:0000256" key="6">
    <source>
        <dbReference type="ARBA" id="ARBA00023053"/>
    </source>
</evidence>
<evidence type="ECO:0000256" key="7">
    <source>
        <dbReference type="ARBA" id="ARBA00023065"/>
    </source>
</evidence>
<dbReference type="PANTHER" id="PTHR11690">
    <property type="entry name" value="AMILORIDE-SENSITIVE SODIUM CHANNEL-RELATED"/>
    <property type="match status" value="1"/>
</dbReference>
<gene>
    <name evidence="13" type="ORF">OCTVUL_1B005321</name>
</gene>
<evidence type="ECO:0000256" key="11">
    <source>
        <dbReference type="RuleBase" id="RU000679"/>
    </source>
</evidence>
<dbReference type="Gene3D" id="2.60.470.10">
    <property type="entry name" value="Acid-sensing ion channels like domains"/>
    <property type="match status" value="1"/>
</dbReference>
<keyword evidence="9 11" id="KW-0739">Sodium transport</keyword>
<keyword evidence="6" id="KW-0915">Sodium</keyword>
<evidence type="ECO:0000256" key="5">
    <source>
        <dbReference type="ARBA" id="ARBA00022989"/>
    </source>
</evidence>
<evidence type="ECO:0000256" key="9">
    <source>
        <dbReference type="ARBA" id="ARBA00023201"/>
    </source>
</evidence>